<dbReference type="InterPro" id="IPR050545">
    <property type="entry name" value="Mycobact_MmpL"/>
</dbReference>
<feature type="transmembrane region" description="Helical" evidence="8">
    <location>
        <begin position="658"/>
        <end position="685"/>
    </location>
</feature>
<comment type="similarity">
    <text evidence="2">Belongs to the resistance-nodulation-cell division (RND) (TC 2.A.6) family. MmpL subfamily.</text>
</comment>
<evidence type="ECO:0000256" key="4">
    <source>
        <dbReference type="ARBA" id="ARBA00022692"/>
    </source>
</evidence>
<feature type="transmembrane region" description="Helical" evidence="8">
    <location>
        <begin position="29"/>
        <end position="47"/>
    </location>
</feature>
<dbReference type="PANTHER" id="PTHR33406:SF6">
    <property type="entry name" value="MEMBRANE PROTEIN YDGH-RELATED"/>
    <property type="match status" value="1"/>
</dbReference>
<feature type="transmembrane region" description="Helical" evidence="8">
    <location>
        <begin position="691"/>
        <end position="714"/>
    </location>
</feature>
<keyword evidence="4 8" id="KW-0812">Transmembrane</keyword>
<keyword evidence="11" id="KW-1185">Reference proteome</keyword>
<dbReference type="InterPro" id="IPR004869">
    <property type="entry name" value="MMPL_dom"/>
</dbReference>
<dbReference type="EMBL" id="BONW01000065">
    <property type="protein sequence ID" value="GIG93380.1"/>
    <property type="molecule type" value="Genomic_DNA"/>
</dbReference>
<evidence type="ECO:0000256" key="5">
    <source>
        <dbReference type="ARBA" id="ARBA00022989"/>
    </source>
</evidence>
<evidence type="ECO:0000259" key="9">
    <source>
        <dbReference type="Pfam" id="PF03176"/>
    </source>
</evidence>
<sequence length="760" mass="78734">MTAPTGEPPDRSAPNVRALVGLVAGRRTSWVVLGFWLVAAVVTAGLADRLGSVQDDDSGSSLPAGAESAQVLRVQTSTASEAPLAAVVVYSRPTGLTGADRAKLAADARGFAGRADLGGTVVGPTLAADGTAARIAIPLDLGPDPFDRVAEAVGTIREAARRDTTGMTVYVTGPAGALADQSAAVSGLDRRLLLATVAVVVVILLVTYRSPVLWLLPVLCAGLALVAAQAVVYLLARYGQLTVTADSSAILTILVFGAATDYGLLLIARYREELRRHRDRYDAMGLALRRSAPAILASAGTAAAAMSCLLLADLGWTRGLGPVLAVGVLTGLVVMLTAFPALLVSCGRWVFWPARPRYDSGVGFGSGTTGFGSGTSGSGSGSGISGSVGGAAGAVGGVGVVGWWGRIGLLVARRPRVTWLATTLALGTLALGVVQLDATGLTAQESFRGSHESVHGERVLTRHFASGTGTPIAVVSRPDQAERVRAVLGTVAGVDPRSLTSTELRAGQAYLEAMLAHPAGSRAAYDTVDRVRAAMRTVPEARALVGGETAIQLDVQRTARSDRNLLMPIVFAVVFAILVLLLRSLVAPLLLVGTVVLSFAAALGASVLVFRYVFGFTGEDSSLPLYLFVFLVALGVDYNIFLMTRVREETVRYGTRRATLIGLAATGGVITSAGLVLAGTFAVLTTLPLTMIVQLGFAVAFGILLDTIVVRSVLVPALSLDVGRYLWWPHRLFRDADPDGPMMRSEPGTGPATPADTVTG</sequence>
<evidence type="ECO:0000256" key="7">
    <source>
        <dbReference type="SAM" id="MobiDB-lite"/>
    </source>
</evidence>
<dbReference type="Gene3D" id="1.20.1640.10">
    <property type="entry name" value="Multidrug efflux transporter AcrB transmembrane domain"/>
    <property type="match status" value="2"/>
</dbReference>
<feature type="transmembrane region" description="Helical" evidence="8">
    <location>
        <begin position="192"/>
        <end position="208"/>
    </location>
</feature>
<evidence type="ECO:0000256" key="2">
    <source>
        <dbReference type="ARBA" id="ARBA00010157"/>
    </source>
</evidence>
<proteinExistence type="inferred from homology"/>
<name>A0ABQ4EFE4_9ACTN</name>
<feature type="transmembrane region" description="Helical" evidence="8">
    <location>
        <begin position="384"/>
        <end position="405"/>
    </location>
</feature>
<accession>A0ABQ4EFE4</accession>
<feature type="transmembrane region" description="Helical" evidence="8">
    <location>
        <begin position="625"/>
        <end position="646"/>
    </location>
</feature>
<feature type="domain" description="Membrane transport protein MMPL" evidence="9">
    <location>
        <begin position="85"/>
        <end position="417"/>
    </location>
</feature>
<dbReference type="PANTHER" id="PTHR33406">
    <property type="entry name" value="MEMBRANE PROTEIN MJ1562-RELATED"/>
    <property type="match status" value="1"/>
</dbReference>
<keyword evidence="5 8" id="KW-1133">Transmembrane helix</keyword>
<keyword evidence="6 8" id="KW-0472">Membrane</keyword>
<feature type="transmembrane region" description="Helical" evidence="8">
    <location>
        <begin position="565"/>
        <end position="582"/>
    </location>
</feature>
<reference evidence="10 11" key="1">
    <citation type="submission" date="2021-01" db="EMBL/GenBank/DDBJ databases">
        <title>Whole genome shotgun sequence of Plantactinospora endophytica NBRC 110450.</title>
        <authorList>
            <person name="Komaki H."/>
            <person name="Tamura T."/>
        </authorList>
    </citation>
    <scope>NUCLEOTIDE SEQUENCE [LARGE SCALE GENOMIC DNA]</scope>
    <source>
        <strain evidence="10 11">NBRC 110450</strain>
    </source>
</reference>
<dbReference type="Proteomes" id="UP000646749">
    <property type="component" value="Unassembled WGS sequence"/>
</dbReference>
<feature type="transmembrane region" description="Helical" evidence="8">
    <location>
        <begin position="214"/>
        <end position="236"/>
    </location>
</feature>
<feature type="transmembrane region" description="Helical" evidence="8">
    <location>
        <begin position="324"/>
        <end position="351"/>
    </location>
</feature>
<keyword evidence="3" id="KW-1003">Cell membrane</keyword>
<comment type="caution">
    <text evidence="10">The sequence shown here is derived from an EMBL/GenBank/DDBJ whole genome shotgun (WGS) entry which is preliminary data.</text>
</comment>
<evidence type="ECO:0000256" key="3">
    <source>
        <dbReference type="ARBA" id="ARBA00022475"/>
    </source>
</evidence>
<evidence type="ECO:0000256" key="8">
    <source>
        <dbReference type="SAM" id="Phobius"/>
    </source>
</evidence>
<gene>
    <name evidence="10" type="primary">actII-3_3</name>
    <name evidence="10" type="ORF">Pen02_83160</name>
</gene>
<evidence type="ECO:0000313" key="11">
    <source>
        <dbReference type="Proteomes" id="UP000646749"/>
    </source>
</evidence>
<feature type="transmembrane region" description="Helical" evidence="8">
    <location>
        <begin position="291"/>
        <end position="312"/>
    </location>
</feature>
<evidence type="ECO:0000256" key="6">
    <source>
        <dbReference type="ARBA" id="ARBA00023136"/>
    </source>
</evidence>
<dbReference type="SUPFAM" id="SSF82866">
    <property type="entry name" value="Multidrug efflux transporter AcrB transmembrane domain"/>
    <property type="match status" value="2"/>
</dbReference>
<dbReference type="RefSeq" id="WP_203871644.1">
    <property type="nucleotide sequence ID" value="NZ_BONW01000065.1"/>
</dbReference>
<feature type="region of interest" description="Disordered" evidence="7">
    <location>
        <begin position="738"/>
        <end position="760"/>
    </location>
</feature>
<feature type="transmembrane region" description="Helical" evidence="8">
    <location>
        <begin position="589"/>
        <end position="613"/>
    </location>
</feature>
<comment type="subcellular location">
    <subcellularLocation>
        <location evidence="1">Cell membrane</location>
        <topology evidence="1">Multi-pass membrane protein</topology>
    </subcellularLocation>
</comment>
<protein>
    <submittedName>
        <fullName evidence="10">Membrane protein ActII-3</fullName>
    </submittedName>
</protein>
<feature type="domain" description="Membrane transport protein MMPL" evidence="9">
    <location>
        <begin position="509"/>
        <end position="730"/>
    </location>
</feature>
<feature type="transmembrane region" description="Helical" evidence="8">
    <location>
        <begin position="417"/>
        <end position="436"/>
    </location>
</feature>
<dbReference type="Pfam" id="PF03176">
    <property type="entry name" value="MMPL"/>
    <property type="match status" value="2"/>
</dbReference>
<evidence type="ECO:0000256" key="1">
    <source>
        <dbReference type="ARBA" id="ARBA00004651"/>
    </source>
</evidence>
<organism evidence="10 11">
    <name type="scientific">Plantactinospora endophytica</name>
    <dbReference type="NCBI Taxonomy" id="673535"/>
    <lineage>
        <taxon>Bacteria</taxon>
        <taxon>Bacillati</taxon>
        <taxon>Actinomycetota</taxon>
        <taxon>Actinomycetes</taxon>
        <taxon>Micromonosporales</taxon>
        <taxon>Micromonosporaceae</taxon>
        <taxon>Plantactinospora</taxon>
    </lineage>
</organism>
<feature type="transmembrane region" description="Helical" evidence="8">
    <location>
        <begin position="248"/>
        <end position="271"/>
    </location>
</feature>
<evidence type="ECO:0000313" key="10">
    <source>
        <dbReference type="EMBL" id="GIG93380.1"/>
    </source>
</evidence>